<dbReference type="EMBL" id="FUZT01000009">
    <property type="protein sequence ID" value="SKC81162.1"/>
    <property type="molecule type" value="Genomic_DNA"/>
</dbReference>
<dbReference type="OrthoDB" id="9813965at2"/>
<protein>
    <submittedName>
        <fullName evidence="2">Copper chaperone</fullName>
    </submittedName>
</protein>
<dbReference type="Pfam" id="PF00403">
    <property type="entry name" value="HMA"/>
    <property type="match status" value="1"/>
</dbReference>
<dbReference type="InterPro" id="IPR036163">
    <property type="entry name" value="HMA_dom_sf"/>
</dbReference>
<dbReference type="AlphaFoldDB" id="A0A1T5LYX7"/>
<evidence type="ECO:0000313" key="2">
    <source>
        <dbReference type="EMBL" id="SKC81162.1"/>
    </source>
</evidence>
<dbReference type="InterPro" id="IPR006121">
    <property type="entry name" value="HMA_dom"/>
</dbReference>
<evidence type="ECO:0000313" key="3">
    <source>
        <dbReference type="Proteomes" id="UP000190285"/>
    </source>
</evidence>
<feature type="domain" description="HMA" evidence="1">
    <location>
        <begin position="1"/>
        <end position="66"/>
    </location>
</feature>
<reference evidence="2 3" key="1">
    <citation type="submission" date="2017-02" db="EMBL/GenBank/DDBJ databases">
        <authorList>
            <person name="Peterson S.W."/>
        </authorList>
    </citation>
    <scope>NUCLEOTIDE SEQUENCE [LARGE SCALE GENOMIC DNA]</scope>
    <source>
        <strain evidence="2 3">M1</strain>
    </source>
</reference>
<proteinExistence type="predicted"/>
<dbReference type="CDD" id="cd00371">
    <property type="entry name" value="HMA"/>
    <property type="match status" value="1"/>
</dbReference>
<dbReference type="GO" id="GO:0006825">
    <property type="term" value="P:copper ion transport"/>
    <property type="evidence" value="ECO:0007669"/>
    <property type="project" value="InterPro"/>
</dbReference>
<dbReference type="InterPro" id="IPR000428">
    <property type="entry name" value="Cu-bd"/>
</dbReference>
<gene>
    <name evidence="2" type="ORF">SAMN02194393_03560</name>
</gene>
<organism evidence="2 3">
    <name type="scientific">Maledivibacter halophilus</name>
    <dbReference type="NCBI Taxonomy" id="36842"/>
    <lineage>
        <taxon>Bacteria</taxon>
        <taxon>Bacillati</taxon>
        <taxon>Bacillota</taxon>
        <taxon>Clostridia</taxon>
        <taxon>Peptostreptococcales</taxon>
        <taxon>Caminicellaceae</taxon>
        <taxon>Maledivibacter</taxon>
    </lineage>
</organism>
<keyword evidence="3" id="KW-1185">Reference proteome</keyword>
<name>A0A1T5LYX7_9FIRM</name>
<dbReference type="Gene3D" id="3.30.70.100">
    <property type="match status" value="1"/>
</dbReference>
<evidence type="ECO:0000259" key="1">
    <source>
        <dbReference type="PROSITE" id="PS50846"/>
    </source>
</evidence>
<sequence>MEKIIKIEGMSCQHCENRVRKSLESLGNVEIIEISAEKDEAKIKVSEKIIIDQVKEAIEDAGYDVIDII</sequence>
<accession>A0A1T5LYX7</accession>
<dbReference type="PROSITE" id="PS50846">
    <property type="entry name" value="HMA_2"/>
    <property type="match status" value="1"/>
</dbReference>
<dbReference type="GO" id="GO:0005507">
    <property type="term" value="F:copper ion binding"/>
    <property type="evidence" value="ECO:0007669"/>
    <property type="project" value="InterPro"/>
</dbReference>
<dbReference type="Proteomes" id="UP000190285">
    <property type="component" value="Unassembled WGS sequence"/>
</dbReference>
<dbReference type="SUPFAM" id="SSF55008">
    <property type="entry name" value="HMA, heavy metal-associated domain"/>
    <property type="match status" value="1"/>
</dbReference>
<dbReference type="RefSeq" id="WP_079493384.1">
    <property type="nucleotide sequence ID" value="NZ_FUZT01000009.1"/>
</dbReference>
<dbReference type="STRING" id="36842.SAMN02194393_03560"/>
<dbReference type="PRINTS" id="PR00944">
    <property type="entry name" value="CUEXPORT"/>
</dbReference>